<proteinExistence type="inferred from homology"/>
<dbReference type="GO" id="GO:0016758">
    <property type="term" value="F:hexosyltransferase activity"/>
    <property type="evidence" value="ECO:0007669"/>
    <property type="project" value="InterPro"/>
</dbReference>
<evidence type="ECO:0000256" key="3">
    <source>
        <dbReference type="ARBA" id="ARBA00022679"/>
    </source>
</evidence>
<dbReference type="Pfam" id="PF06925">
    <property type="entry name" value="MGDG_synth"/>
    <property type="match status" value="1"/>
</dbReference>
<dbReference type="PANTHER" id="PTHR43025">
    <property type="entry name" value="MONOGALACTOSYLDIACYLGLYCEROL SYNTHASE"/>
    <property type="match status" value="1"/>
</dbReference>
<keyword evidence="7" id="KW-1185">Reference proteome</keyword>
<feature type="domain" description="Glycosyl transferase family 1" evidence="4">
    <location>
        <begin position="196"/>
        <end position="350"/>
    </location>
</feature>
<keyword evidence="3" id="KW-0808">Transferase</keyword>
<dbReference type="Pfam" id="PF00534">
    <property type="entry name" value="Glycos_transf_1"/>
    <property type="match status" value="1"/>
</dbReference>
<dbReference type="EMBL" id="JPMD01000002">
    <property type="protein sequence ID" value="KEZ88502.1"/>
    <property type="molecule type" value="Genomic_DNA"/>
</dbReference>
<dbReference type="InterPro" id="IPR009695">
    <property type="entry name" value="Diacylglyc_glucosyltr_N"/>
</dbReference>
<reference evidence="6 7" key="1">
    <citation type="submission" date="2014-07" db="EMBL/GenBank/DDBJ databases">
        <title>Draft genome of Clostridium sulfidigenes 113A isolated from sediments associated with methane hydrate from Krishna Godavari basin.</title>
        <authorList>
            <person name="Honkalas V.S."/>
            <person name="Dabir A.P."/>
            <person name="Arora P."/>
            <person name="Dhakephalkar P.K."/>
        </authorList>
    </citation>
    <scope>NUCLEOTIDE SEQUENCE [LARGE SCALE GENOMIC DNA]</scope>
    <source>
        <strain evidence="6 7">113A</strain>
    </source>
</reference>
<dbReference type="PANTHER" id="PTHR43025:SF3">
    <property type="entry name" value="MONOGALACTOSYLDIACYLGLYCEROL SYNTHASE 1, CHLOROPLASTIC"/>
    <property type="match status" value="1"/>
</dbReference>
<dbReference type="STRING" id="318464.IO99_02360"/>
<gene>
    <name evidence="6" type="ORF">IO99_02360</name>
</gene>
<protein>
    <recommendedName>
        <fullName evidence="8">Galactosyldiacylglycerol synthase</fullName>
    </recommendedName>
</protein>
<comment type="similarity">
    <text evidence="1">Belongs to the glycosyltransferase 28 family.</text>
</comment>
<dbReference type="AlphaFoldDB" id="A0A084JHR8"/>
<dbReference type="InterPro" id="IPR001296">
    <property type="entry name" value="Glyco_trans_1"/>
</dbReference>
<dbReference type="Gene3D" id="3.40.50.2000">
    <property type="entry name" value="Glycogen Phosphorylase B"/>
    <property type="match status" value="1"/>
</dbReference>
<evidence type="ECO:0000259" key="5">
    <source>
        <dbReference type="Pfam" id="PF06925"/>
    </source>
</evidence>
<keyword evidence="2" id="KW-0328">Glycosyltransferase</keyword>
<dbReference type="eggNOG" id="COG0707">
    <property type="taxonomic scope" value="Bacteria"/>
</dbReference>
<organism evidence="6 7">
    <name type="scientific">Clostridium sulfidigenes</name>
    <dbReference type="NCBI Taxonomy" id="318464"/>
    <lineage>
        <taxon>Bacteria</taxon>
        <taxon>Bacillati</taxon>
        <taxon>Bacillota</taxon>
        <taxon>Clostridia</taxon>
        <taxon>Eubacteriales</taxon>
        <taxon>Clostridiaceae</taxon>
        <taxon>Clostridium</taxon>
    </lineage>
</organism>
<evidence type="ECO:0000256" key="1">
    <source>
        <dbReference type="ARBA" id="ARBA00006962"/>
    </source>
</evidence>
<name>A0A084JHR8_9CLOT</name>
<comment type="caution">
    <text evidence="6">The sequence shown here is derived from an EMBL/GenBank/DDBJ whole genome shotgun (WGS) entry which is preliminary data.</text>
</comment>
<feature type="domain" description="Diacylglycerol glucosyltransferase N-terminal" evidence="5">
    <location>
        <begin position="14"/>
        <end position="179"/>
    </location>
</feature>
<accession>A0A084JHR8</accession>
<dbReference type="RefSeq" id="WP_035129699.1">
    <property type="nucleotide sequence ID" value="NZ_JPMD01000002.1"/>
</dbReference>
<evidence type="ECO:0000313" key="6">
    <source>
        <dbReference type="EMBL" id="KEZ88502.1"/>
    </source>
</evidence>
<dbReference type="GO" id="GO:0016020">
    <property type="term" value="C:membrane"/>
    <property type="evidence" value="ECO:0007669"/>
    <property type="project" value="GOC"/>
</dbReference>
<sequence length="383" mass="43090">MNILILSASTGGGHLKASKALESYILENELDAKVKVVDTLEYINPFINKIVTKGYIVLAKYLNSLYKNIYSLTDKSGVLTCLVTKLIYLFSKKLIPLIEAFAPDVIITTHPFPTEMISILKGNRSIKVPSICIMTDYAPHKTWIKPNVDEYCVACEDMVEGMIDRGVPPEKVHPYGIPVYDGFFHQDEDDKKILLDELGLSENKMTVLVMAGSFGVYNIEKIYKNINNIPIDFQIVILTGNNKRLYNKIKEQIKFSKKQTKLIKFTNEVHRYMNLADVLITKPGGLTVSEALAANLPLITFDAIPGQEEANAKFLLDHGMSISIGRGDNCTEAIEALIKDKNKLREIKENCMTFDKSNSTNELLELIRRLMKENEAECNSEIA</sequence>
<evidence type="ECO:0000256" key="2">
    <source>
        <dbReference type="ARBA" id="ARBA00022676"/>
    </source>
</evidence>
<dbReference type="GO" id="GO:0009247">
    <property type="term" value="P:glycolipid biosynthetic process"/>
    <property type="evidence" value="ECO:0007669"/>
    <property type="project" value="InterPro"/>
</dbReference>
<dbReference type="Proteomes" id="UP000028542">
    <property type="component" value="Unassembled WGS sequence"/>
</dbReference>
<dbReference type="InterPro" id="IPR050519">
    <property type="entry name" value="Glycosyltransf_28_UgtP"/>
</dbReference>
<dbReference type="SUPFAM" id="SSF53756">
    <property type="entry name" value="UDP-Glycosyltransferase/glycogen phosphorylase"/>
    <property type="match status" value="1"/>
</dbReference>
<evidence type="ECO:0008006" key="8">
    <source>
        <dbReference type="Google" id="ProtNLM"/>
    </source>
</evidence>
<evidence type="ECO:0000259" key="4">
    <source>
        <dbReference type="Pfam" id="PF00534"/>
    </source>
</evidence>
<evidence type="ECO:0000313" key="7">
    <source>
        <dbReference type="Proteomes" id="UP000028542"/>
    </source>
</evidence>